<comment type="caution">
    <text evidence="11">The sequence shown here is derived from an EMBL/GenBank/DDBJ whole genome shotgun (WGS) entry which is preliminary data.</text>
</comment>
<accession>A0A0F9M3U6</accession>
<evidence type="ECO:0000256" key="7">
    <source>
        <dbReference type="ARBA" id="ARBA00023136"/>
    </source>
</evidence>
<sequence length="587" mass="66336">MNKNNDWYAIRRLLPFLKEFKGRIVIALMLLLLAKLGNVAVPMSLKHIIDALDPQHQQVIYLPIFMLVTYGLLRLSSSLFSELRDVLFAKVIFSSVRRIAAIILRHLHGLSLQFHLQRQTGGISRDIERGSRGISFLMNFMVFNILPTIVEIGLVSVILLINYDPIYAFITSMTIIIYIAYTLAVTEWRMRYRRLMNEMDSDANNQAIDSLINYETVKYFNNEELEVKLYDHKLAKWSKAAIHNQSSLSTLNIGQGIIISVGLTILMIIAGQGVVDGKLSLGDLVLINAYLLQLYMPLGFLGFVYREIRHSLADMERMFSLLEQDKEIPDSANAKVLEVIHGNIEFDHVDFYYNKDRTILHDISFTIKAGQKLAIVGASGSGKSTIVRLLYRFYDVNQGKIKIDGQDIRDITQNSLRQSIGIVPQDTVLFNDTIYHNIAYGNPNASDEEIYDAARRAHLHHFIEQLPDGYKSMVGERGLKLSGGEKQRIAIARTLLKNPPILIFDEATSALDSHAEKVISQQIISLSANKTTLVIAHRLSTITDADQILVLEKGRIKEVGNHHQLLAQKGLYASMWALQQSNQSNDA</sequence>
<feature type="transmembrane region" description="Helical" evidence="8">
    <location>
        <begin position="60"/>
        <end position="80"/>
    </location>
</feature>
<dbReference type="PROSITE" id="PS50929">
    <property type="entry name" value="ABC_TM1F"/>
    <property type="match status" value="1"/>
</dbReference>
<keyword evidence="7 8" id="KW-0472">Membrane</keyword>
<feature type="transmembrane region" description="Helical" evidence="8">
    <location>
        <begin position="166"/>
        <end position="186"/>
    </location>
</feature>
<proteinExistence type="predicted"/>
<dbReference type="PROSITE" id="PS00211">
    <property type="entry name" value="ABC_TRANSPORTER_1"/>
    <property type="match status" value="1"/>
</dbReference>
<evidence type="ECO:0000256" key="2">
    <source>
        <dbReference type="ARBA" id="ARBA00022448"/>
    </source>
</evidence>
<feature type="transmembrane region" description="Helical" evidence="8">
    <location>
        <begin position="20"/>
        <end position="40"/>
    </location>
</feature>
<feature type="domain" description="ABC transporter" evidence="9">
    <location>
        <begin position="344"/>
        <end position="578"/>
    </location>
</feature>
<dbReference type="InterPro" id="IPR036640">
    <property type="entry name" value="ABC1_TM_sf"/>
</dbReference>
<organism evidence="11">
    <name type="scientific">marine sediment metagenome</name>
    <dbReference type="NCBI Taxonomy" id="412755"/>
    <lineage>
        <taxon>unclassified sequences</taxon>
        <taxon>metagenomes</taxon>
        <taxon>ecological metagenomes</taxon>
    </lineage>
</organism>
<dbReference type="SMART" id="SM00382">
    <property type="entry name" value="AAA"/>
    <property type="match status" value="1"/>
</dbReference>
<dbReference type="FunFam" id="3.40.50.300:FF:000186">
    <property type="entry name" value="ATP-binding cassette sub-family B member 7, mitochondrial"/>
    <property type="match status" value="1"/>
</dbReference>
<evidence type="ECO:0000259" key="10">
    <source>
        <dbReference type="PROSITE" id="PS50929"/>
    </source>
</evidence>
<dbReference type="SUPFAM" id="SSF90123">
    <property type="entry name" value="ABC transporter transmembrane region"/>
    <property type="match status" value="1"/>
</dbReference>
<protein>
    <recommendedName>
        <fullName evidence="12">Metal ABC transporter permease</fullName>
    </recommendedName>
</protein>
<evidence type="ECO:0008006" key="12">
    <source>
        <dbReference type="Google" id="ProtNLM"/>
    </source>
</evidence>
<evidence type="ECO:0000256" key="3">
    <source>
        <dbReference type="ARBA" id="ARBA00022692"/>
    </source>
</evidence>
<feature type="transmembrane region" description="Helical" evidence="8">
    <location>
        <begin position="256"/>
        <end position="275"/>
    </location>
</feature>
<dbReference type="Gene3D" id="1.20.1560.10">
    <property type="entry name" value="ABC transporter type 1, transmembrane domain"/>
    <property type="match status" value="1"/>
</dbReference>
<keyword evidence="6 8" id="KW-1133">Transmembrane helix</keyword>
<dbReference type="SUPFAM" id="SSF52540">
    <property type="entry name" value="P-loop containing nucleoside triphosphate hydrolases"/>
    <property type="match status" value="1"/>
</dbReference>
<dbReference type="InterPro" id="IPR027417">
    <property type="entry name" value="P-loop_NTPase"/>
</dbReference>
<evidence type="ECO:0000256" key="1">
    <source>
        <dbReference type="ARBA" id="ARBA00004225"/>
    </source>
</evidence>
<dbReference type="EMBL" id="LAZR01009669">
    <property type="protein sequence ID" value="KKM71290.1"/>
    <property type="molecule type" value="Genomic_DNA"/>
</dbReference>
<evidence type="ECO:0000256" key="8">
    <source>
        <dbReference type="SAM" id="Phobius"/>
    </source>
</evidence>
<dbReference type="CDD" id="cd03253">
    <property type="entry name" value="ABCC_ATM1_transporter"/>
    <property type="match status" value="1"/>
</dbReference>
<evidence type="ECO:0000256" key="4">
    <source>
        <dbReference type="ARBA" id="ARBA00022741"/>
    </source>
</evidence>
<keyword evidence="2" id="KW-0813">Transport</keyword>
<keyword evidence="3 8" id="KW-0812">Transmembrane</keyword>
<dbReference type="InterPro" id="IPR039421">
    <property type="entry name" value="Type_1_exporter"/>
</dbReference>
<dbReference type="GO" id="GO:0005743">
    <property type="term" value="C:mitochondrial inner membrane"/>
    <property type="evidence" value="ECO:0007669"/>
    <property type="project" value="TreeGrafter"/>
</dbReference>
<evidence type="ECO:0000256" key="6">
    <source>
        <dbReference type="ARBA" id="ARBA00022989"/>
    </source>
</evidence>
<keyword evidence="4" id="KW-0547">Nucleotide-binding</keyword>
<dbReference type="GO" id="GO:0005524">
    <property type="term" value="F:ATP binding"/>
    <property type="evidence" value="ECO:0007669"/>
    <property type="project" value="UniProtKB-KW"/>
</dbReference>
<gene>
    <name evidence="11" type="ORF">LCGC14_1432140</name>
</gene>
<dbReference type="GO" id="GO:0140359">
    <property type="term" value="F:ABC-type transporter activity"/>
    <property type="evidence" value="ECO:0007669"/>
    <property type="project" value="InterPro"/>
</dbReference>
<evidence type="ECO:0000259" key="9">
    <source>
        <dbReference type="PROSITE" id="PS50893"/>
    </source>
</evidence>
<dbReference type="GO" id="GO:0016887">
    <property type="term" value="F:ATP hydrolysis activity"/>
    <property type="evidence" value="ECO:0007669"/>
    <property type="project" value="InterPro"/>
</dbReference>
<dbReference type="PANTHER" id="PTHR24221">
    <property type="entry name" value="ATP-BINDING CASSETTE SUB-FAMILY B"/>
    <property type="match status" value="1"/>
</dbReference>
<reference evidence="11" key="1">
    <citation type="journal article" date="2015" name="Nature">
        <title>Complex archaea that bridge the gap between prokaryotes and eukaryotes.</title>
        <authorList>
            <person name="Spang A."/>
            <person name="Saw J.H."/>
            <person name="Jorgensen S.L."/>
            <person name="Zaremba-Niedzwiedzka K."/>
            <person name="Martijn J."/>
            <person name="Lind A.E."/>
            <person name="van Eijk R."/>
            <person name="Schleper C."/>
            <person name="Guy L."/>
            <person name="Ettema T.J."/>
        </authorList>
    </citation>
    <scope>NUCLEOTIDE SEQUENCE</scope>
</reference>
<dbReference type="GO" id="GO:0006879">
    <property type="term" value="P:intracellular iron ion homeostasis"/>
    <property type="evidence" value="ECO:0007669"/>
    <property type="project" value="TreeGrafter"/>
</dbReference>
<dbReference type="InterPro" id="IPR017871">
    <property type="entry name" value="ABC_transporter-like_CS"/>
</dbReference>
<dbReference type="InterPro" id="IPR003593">
    <property type="entry name" value="AAA+_ATPase"/>
</dbReference>
<dbReference type="InterPro" id="IPR003439">
    <property type="entry name" value="ABC_transporter-like_ATP-bd"/>
</dbReference>
<feature type="domain" description="ABC transmembrane type-1" evidence="10">
    <location>
        <begin position="25"/>
        <end position="310"/>
    </location>
</feature>
<dbReference type="Pfam" id="PF00005">
    <property type="entry name" value="ABC_tran"/>
    <property type="match status" value="1"/>
</dbReference>
<comment type="subcellular location">
    <subcellularLocation>
        <location evidence="1">Mitochondrion membrane</location>
        <topology evidence="1">Multi-pass membrane protein</topology>
    </subcellularLocation>
</comment>
<dbReference type="AlphaFoldDB" id="A0A0F9M3U6"/>
<keyword evidence="5" id="KW-0067">ATP-binding</keyword>
<dbReference type="Gene3D" id="3.40.50.300">
    <property type="entry name" value="P-loop containing nucleotide triphosphate hydrolases"/>
    <property type="match status" value="1"/>
</dbReference>
<dbReference type="PANTHER" id="PTHR24221:SF402">
    <property type="entry name" value="IRON-SULFUR CLUSTERS TRANSPORTER ABCB7, MITOCHONDRIAL"/>
    <property type="match status" value="1"/>
</dbReference>
<dbReference type="PROSITE" id="PS50893">
    <property type="entry name" value="ABC_TRANSPORTER_2"/>
    <property type="match status" value="1"/>
</dbReference>
<feature type="transmembrane region" description="Helical" evidence="8">
    <location>
        <begin position="287"/>
        <end position="305"/>
    </location>
</feature>
<dbReference type="InterPro" id="IPR011527">
    <property type="entry name" value="ABC1_TM_dom"/>
</dbReference>
<dbReference type="Pfam" id="PF00664">
    <property type="entry name" value="ABC_membrane"/>
    <property type="match status" value="1"/>
</dbReference>
<evidence type="ECO:0000256" key="5">
    <source>
        <dbReference type="ARBA" id="ARBA00022840"/>
    </source>
</evidence>
<feature type="transmembrane region" description="Helical" evidence="8">
    <location>
        <begin position="136"/>
        <end position="160"/>
    </location>
</feature>
<evidence type="ECO:0000313" key="11">
    <source>
        <dbReference type="EMBL" id="KKM71290.1"/>
    </source>
</evidence>
<name>A0A0F9M3U6_9ZZZZ</name>
<dbReference type="CDD" id="cd18582">
    <property type="entry name" value="ABC_6TM_ATM1_ABCB7"/>
    <property type="match status" value="1"/>
</dbReference>